<evidence type="ECO:0000313" key="3">
    <source>
        <dbReference type="EMBL" id="TVU45949.1"/>
    </source>
</evidence>
<comment type="caution">
    <text evidence="3">The sequence shown here is derived from an EMBL/GenBank/DDBJ whole genome shotgun (WGS) entry which is preliminary data.</text>
</comment>
<proteinExistence type="predicted"/>
<evidence type="ECO:0000256" key="1">
    <source>
        <dbReference type="SAM" id="MobiDB-lite"/>
    </source>
</evidence>
<evidence type="ECO:0000313" key="2">
    <source>
        <dbReference type="EMBL" id="TVU45929.1"/>
    </source>
</evidence>
<evidence type="ECO:0000313" key="4">
    <source>
        <dbReference type="Proteomes" id="UP000324897"/>
    </source>
</evidence>
<dbReference type="EMBL" id="RWGY01000004">
    <property type="protein sequence ID" value="TVU45929.1"/>
    <property type="molecule type" value="Genomic_DNA"/>
</dbReference>
<dbReference type="AlphaFoldDB" id="A0A5J9WC67"/>
<dbReference type="Gramene" id="TVU45929">
    <property type="protein sequence ID" value="TVU45929"/>
    <property type="gene ID" value="EJB05_05439"/>
</dbReference>
<feature type="non-terminal residue" evidence="3">
    <location>
        <position position="1"/>
    </location>
</feature>
<accession>A0A5J9WC67</accession>
<sequence length="175" mass="18283">MDSEVQPLDPSSSSPPRAAVRSRPGSWSSSGSSGGVEYTSLRDVLAESGPGSGSGGGGGSFGDYDGGYVIDLDASNINIRNQLLKHAASAYLQSAIVDVAPRERGCLSRTWRRLLQRRRCRILLRPCGCEWPAAGCCGGAGDGDGDPASRCAECVAGSLRRLAAFFSGCFACMWT</sequence>
<keyword evidence="4" id="KW-1185">Reference proteome</keyword>
<dbReference type="OrthoDB" id="1364464at2759"/>
<gene>
    <name evidence="2" type="ORF">EJB05_05439</name>
    <name evidence="3" type="ORF">EJB05_05459</name>
</gene>
<name>A0A5J9WC67_9POAL</name>
<dbReference type="PANTHER" id="PTHR34569">
    <property type="entry name" value="EXPRESSED PROTEIN"/>
    <property type="match status" value="1"/>
</dbReference>
<protein>
    <submittedName>
        <fullName evidence="3">Uncharacterized protein</fullName>
    </submittedName>
</protein>
<feature type="region of interest" description="Disordered" evidence="1">
    <location>
        <begin position="1"/>
        <end position="35"/>
    </location>
</feature>
<feature type="compositionally biased region" description="Low complexity" evidence="1">
    <location>
        <begin position="10"/>
        <end position="31"/>
    </location>
</feature>
<reference evidence="3 4" key="1">
    <citation type="journal article" date="2019" name="Sci. Rep.">
        <title>A high-quality genome of Eragrostis curvula grass provides insights into Poaceae evolution and supports new strategies to enhance forage quality.</title>
        <authorList>
            <person name="Carballo J."/>
            <person name="Santos B.A.C.M."/>
            <person name="Zappacosta D."/>
            <person name="Garbus I."/>
            <person name="Selva J.P."/>
            <person name="Gallo C.A."/>
            <person name="Diaz A."/>
            <person name="Albertini E."/>
            <person name="Caccamo M."/>
            <person name="Echenique V."/>
        </authorList>
    </citation>
    <scope>NUCLEOTIDE SEQUENCE [LARGE SCALE GENOMIC DNA]</scope>
    <source>
        <strain evidence="4">cv. Victoria</strain>
        <tissue evidence="3">Leaf</tissue>
    </source>
</reference>
<dbReference type="EMBL" id="RWGY01000004">
    <property type="protein sequence ID" value="TVU45949.1"/>
    <property type="molecule type" value="Genomic_DNA"/>
</dbReference>
<organism evidence="3 4">
    <name type="scientific">Eragrostis curvula</name>
    <name type="common">weeping love grass</name>
    <dbReference type="NCBI Taxonomy" id="38414"/>
    <lineage>
        <taxon>Eukaryota</taxon>
        <taxon>Viridiplantae</taxon>
        <taxon>Streptophyta</taxon>
        <taxon>Embryophyta</taxon>
        <taxon>Tracheophyta</taxon>
        <taxon>Spermatophyta</taxon>
        <taxon>Magnoliopsida</taxon>
        <taxon>Liliopsida</taxon>
        <taxon>Poales</taxon>
        <taxon>Poaceae</taxon>
        <taxon>PACMAD clade</taxon>
        <taxon>Chloridoideae</taxon>
        <taxon>Eragrostideae</taxon>
        <taxon>Eragrostidinae</taxon>
        <taxon>Eragrostis</taxon>
    </lineage>
</organism>
<dbReference type="Gramene" id="TVU45949">
    <property type="protein sequence ID" value="TVU45949"/>
    <property type="gene ID" value="EJB05_05459"/>
</dbReference>
<dbReference type="PANTHER" id="PTHR34569:SF17">
    <property type="entry name" value="UBIQUITIN-PROTEIN LIGASE ARKADIA-A, PUTATIVE-RELATED"/>
    <property type="match status" value="1"/>
</dbReference>
<dbReference type="Proteomes" id="UP000324897">
    <property type="component" value="Chromosome 5"/>
</dbReference>